<dbReference type="PANTHER" id="PTHR34220">
    <property type="entry name" value="SENSOR HISTIDINE KINASE YPDA"/>
    <property type="match status" value="1"/>
</dbReference>
<accession>A0A2T5JAL4</accession>
<name>A0A2T5JAL4_9SPHI</name>
<sequence>MIELIKKWLVAKRTHILVWAIFIAFEITMIGLSVGAWGNPPTYAAHYLVLISFFYVHGERVMPKINRQPRYIVWRMLLVIPIEMLVYMVVCYGVDVLLTMMDARSTPTVLLSVPYLVRNLYRGFYFIFGGTGYYYIITYIEEKKRSAELETQRLQEIINRRIAEDEAIRSQNAFLVAQINPHFLFNTLDYLYHNLLSLDSKLADAVISLSGMMRFAIDADKMGNTIRLGDEVEQVENLIYLHQVRQKLQVELRVDEQATELPIIPLVLLTLTENAFKHGNLRDNVETARIEIYIENEHLHIQTVNTINHTAARNSSLTGLSNIRKRLEVAYSQRFSFTYGPTEANTFRVHLSIELAALEKANEFSYSSITI</sequence>
<reference evidence="3 4" key="1">
    <citation type="submission" date="2018-04" db="EMBL/GenBank/DDBJ databases">
        <title>Genomic Encyclopedia of Archaeal and Bacterial Type Strains, Phase II (KMG-II): from individual species to whole genera.</title>
        <authorList>
            <person name="Goeker M."/>
        </authorList>
    </citation>
    <scope>NUCLEOTIDE SEQUENCE [LARGE SCALE GENOMIC DNA]</scope>
    <source>
        <strain evidence="3 4">DSM 26809</strain>
    </source>
</reference>
<keyword evidence="1" id="KW-0812">Transmembrane</keyword>
<evidence type="ECO:0000313" key="4">
    <source>
        <dbReference type="Proteomes" id="UP000244168"/>
    </source>
</evidence>
<dbReference type="Proteomes" id="UP000244168">
    <property type="component" value="Unassembled WGS sequence"/>
</dbReference>
<feature type="transmembrane region" description="Helical" evidence="1">
    <location>
        <begin position="74"/>
        <end position="100"/>
    </location>
</feature>
<dbReference type="InterPro" id="IPR010559">
    <property type="entry name" value="Sig_transdc_His_kin_internal"/>
</dbReference>
<keyword evidence="1" id="KW-0472">Membrane</keyword>
<keyword evidence="1" id="KW-1133">Transmembrane helix</keyword>
<organism evidence="3 4">
    <name type="scientific">Mucilaginibacter yixingensis</name>
    <dbReference type="NCBI Taxonomy" id="1295612"/>
    <lineage>
        <taxon>Bacteria</taxon>
        <taxon>Pseudomonadati</taxon>
        <taxon>Bacteroidota</taxon>
        <taxon>Sphingobacteriia</taxon>
        <taxon>Sphingobacteriales</taxon>
        <taxon>Sphingobacteriaceae</taxon>
        <taxon>Mucilaginibacter</taxon>
    </lineage>
</organism>
<dbReference type="Gene3D" id="3.30.565.10">
    <property type="entry name" value="Histidine kinase-like ATPase, C-terminal domain"/>
    <property type="match status" value="1"/>
</dbReference>
<dbReference type="AlphaFoldDB" id="A0A2T5JAL4"/>
<dbReference type="EMBL" id="QAOQ01000003">
    <property type="protein sequence ID" value="PTQ97912.1"/>
    <property type="molecule type" value="Genomic_DNA"/>
</dbReference>
<feature type="domain" description="Signal transduction histidine kinase internal region" evidence="2">
    <location>
        <begin position="173"/>
        <end position="246"/>
    </location>
</feature>
<dbReference type="Pfam" id="PF06580">
    <property type="entry name" value="His_kinase"/>
    <property type="match status" value="1"/>
</dbReference>
<dbReference type="GO" id="GO:0016020">
    <property type="term" value="C:membrane"/>
    <property type="evidence" value="ECO:0007669"/>
    <property type="project" value="InterPro"/>
</dbReference>
<evidence type="ECO:0000256" key="1">
    <source>
        <dbReference type="SAM" id="Phobius"/>
    </source>
</evidence>
<feature type="transmembrane region" description="Helical" evidence="1">
    <location>
        <begin position="16"/>
        <end position="38"/>
    </location>
</feature>
<keyword evidence="3" id="KW-0808">Transferase</keyword>
<keyword evidence="4" id="KW-1185">Reference proteome</keyword>
<dbReference type="RefSeq" id="WP_107828110.1">
    <property type="nucleotide sequence ID" value="NZ_CP160205.1"/>
</dbReference>
<evidence type="ECO:0000313" key="3">
    <source>
        <dbReference type="EMBL" id="PTQ97912.1"/>
    </source>
</evidence>
<dbReference type="InterPro" id="IPR050640">
    <property type="entry name" value="Bact_2-comp_sensor_kinase"/>
</dbReference>
<dbReference type="PANTHER" id="PTHR34220:SF7">
    <property type="entry name" value="SENSOR HISTIDINE KINASE YPDA"/>
    <property type="match status" value="1"/>
</dbReference>
<feature type="transmembrane region" description="Helical" evidence="1">
    <location>
        <begin position="44"/>
        <end position="62"/>
    </location>
</feature>
<dbReference type="InterPro" id="IPR036890">
    <property type="entry name" value="HATPase_C_sf"/>
</dbReference>
<feature type="transmembrane region" description="Helical" evidence="1">
    <location>
        <begin position="120"/>
        <end position="137"/>
    </location>
</feature>
<comment type="caution">
    <text evidence="3">The sequence shown here is derived from an EMBL/GenBank/DDBJ whole genome shotgun (WGS) entry which is preliminary data.</text>
</comment>
<evidence type="ECO:0000259" key="2">
    <source>
        <dbReference type="Pfam" id="PF06580"/>
    </source>
</evidence>
<keyword evidence="3" id="KW-0418">Kinase</keyword>
<dbReference type="OrthoDB" id="9792992at2"/>
<proteinExistence type="predicted"/>
<dbReference type="GO" id="GO:0000155">
    <property type="term" value="F:phosphorelay sensor kinase activity"/>
    <property type="evidence" value="ECO:0007669"/>
    <property type="project" value="InterPro"/>
</dbReference>
<gene>
    <name evidence="3" type="ORF">C8P68_10371</name>
</gene>
<protein>
    <submittedName>
        <fullName evidence="3">Histidine kinase</fullName>
    </submittedName>
</protein>